<feature type="chain" id="PRO_5046890882" evidence="1">
    <location>
        <begin position="34"/>
        <end position="290"/>
    </location>
</feature>
<dbReference type="RefSeq" id="WP_206872529.1">
    <property type="nucleotide sequence ID" value="NZ_BMBA01000008.1"/>
</dbReference>
<keyword evidence="1" id="KW-0732">Signal</keyword>
<dbReference type="InterPro" id="IPR010431">
    <property type="entry name" value="Fascin"/>
</dbReference>
<organism evidence="2 3">
    <name type="scientific">Clostridium zeae</name>
    <dbReference type="NCBI Taxonomy" id="2759022"/>
    <lineage>
        <taxon>Bacteria</taxon>
        <taxon>Bacillati</taxon>
        <taxon>Bacillota</taxon>
        <taxon>Clostridia</taxon>
        <taxon>Eubacteriales</taxon>
        <taxon>Clostridiaceae</taxon>
        <taxon>Clostridium</taxon>
    </lineage>
</organism>
<feature type="signal peptide" evidence="1">
    <location>
        <begin position="1"/>
        <end position="33"/>
    </location>
</feature>
<dbReference type="PANTHER" id="PTHR10551">
    <property type="entry name" value="FASCIN"/>
    <property type="match status" value="1"/>
</dbReference>
<dbReference type="InterPro" id="IPR008999">
    <property type="entry name" value="Actin-crosslinking"/>
</dbReference>
<comment type="caution">
    <text evidence="2">The sequence shown here is derived from an EMBL/GenBank/DDBJ whole genome shotgun (WGS) entry which is preliminary data.</text>
</comment>
<reference evidence="2 3" key="1">
    <citation type="journal article" date="2021" name="Int. J. Syst. Evol. Microbiol.">
        <title>Clostridium zeae sp. nov., isolated from corn silage.</title>
        <authorList>
            <person name="Kobayashi H."/>
            <person name="Tanizawa Y."/>
            <person name="Yagura M."/>
            <person name="Sakamoto M."/>
            <person name="Ohkuma M."/>
            <person name="Tohno M."/>
        </authorList>
    </citation>
    <scope>NUCLEOTIDE SEQUENCE [LARGE SCALE GENOMIC DNA]</scope>
    <source>
        <strain evidence="2 3">CSC2</strain>
    </source>
</reference>
<dbReference type="PANTHER" id="PTHR10551:SF9">
    <property type="entry name" value="FASCIN-2"/>
    <property type="match status" value="1"/>
</dbReference>
<dbReference type="Proteomes" id="UP000663802">
    <property type="component" value="Unassembled WGS sequence"/>
</dbReference>
<proteinExistence type="predicted"/>
<gene>
    <name evidence="2" type="ORF">CSC2_45480</name>
</gene>
<dbReference type="Gene3D" id="2.80.10.50">
    <property type="match status" value="1"/>
</dbReference>
<dbReference type="SUPFAM" id="SSF50405">
    <property type="entry name" value="Actin-crosslinking proteins"/>
    <property type="match status" value="1"/>
</dbReference>
<accession>A0ABQ1EGS0</accession>
<sequence>MIKNSFIKKAMFISAMLVSGLVLSVAHSVKASAETLYSLQSRANYNYVCADNYGNNPLVANRTSTSAWEQYQVINNADGTISFQSMANYKYVCADLNQGANLIARSTSIQQWEKFKKVNLADGTIALQAMANNQFVSTDLNNGGILVANKSAVGGAWEAYSLIATGNTSGQSGQTYTNQDFTAYTSPVGGITASGVSPTPYVTCAVHPSDRFNGNSAPIFPFGSIITTANSIYLPGYGNKSTFIVQDKGDLNFAKSQYWVDIFFGFENNPNTVPNAINFGNQTFSYTVSK</sequence>
<dbReference type="CDD" id="cd00257">
    <property type="entry name" value="beta-trefoil_FSCN-like"/>
    <property type="match status" value="1"/>
</dbReference>
<evidence type="ECO:0000313" key="2">
    <source>
        <dbReference type="EMBL" id="GFZ34022.1"/>
    </source>
</evidence>
<dbReference type="EMBL" id="BMBA01000008">
    <property type="protein sequence ID" value="GFZ34022.1"/>
    <property type="molecule type" value="Genomic_DNA"/>
</dbReference>
<keyword evidence="3" id="KW-1185">Reference proteome</keyword>
<protein>
    <submittedName>
        <fullName evidence="2">Uncharacterized protein</fullName>
    </submittedName>
</protein>
<evidence type="ECO:0000256" key="1">
    <source>
        <dbReference type="SAM" id="SignalP"/>
    </source>
</evidence>
<evidence type="ECO:0000313" key="3">
    <source>
        <dbReference type="Proteomes" id="UP000663802"/>
    </source>
</evidence>
<name>A0ABQ1EGS0_9CLOT</name>